<evidence type="ECO:0000313" key="1">
    <source>
        <dbReference type="Proteomes" id="UP000887579"/>
    </source>
</evidence>
<organism evidence="1 2">
    <name type="scientific">Panagrolaimus sp. ES5</name>
    <dbReference type="NCBI Taxonomy" id="591445"/>
    <lineage>
        <taxon>Eukaryota</taxon>
        <taxon>Metazoa</taxon>
        <taxon>Ecdysozoa</taxon>
        <taxon>Nematoda</taxon>
        <taxon>Chromadorea</taxon>
        <taxon>Rhabditida</taxon>
        <taxon>Tylenchina</taxon>
        <taxon>Panagrolaimomorpha</taxon>
        <taxon>Panagrolaimoidea</taxon>
        <taxon>Panagrolaimidae</taxon>
        <taxon>Panagrolaimus</taxon>
    </lineage>
</organism>
<accession>A0AC34G0X7</accession>
<evidence type="ECO:0000313" key="2">
    <source>
        <dbReference type="WBParaSite" id="ES5_v2.g23390.t1"/>
    </source>
</evidence>
<dbReference type="Proteomes" id="UP000887579">
    <property type="component" value="Unplaced"/>
</dbReference>
<reference evidence="2" key="1">
    <citation type="submission" date="2022-11" db="UniProtKB">
        <authorList>
            <consortium name="WormBaseParasite"/>
        </authorList>
    </citation>
    <scope>IDENTIFICATION</scope>
</reference>
<name>A0AC34G0X7_9BILA</name>
<proteinExistence type="predicted"/>
<dbReference type="WBParaSite" id="ES5_v2.g23390.t1">
    <property type="protein sequence ID" value="ES5_v2.g23390.t1"/>
    <property type="gene ID" value="ES5_v2.g23390"/>
</dbReference>
<protein>
    <submittedName>
        <fullName evidence="2">Uncharacterized protein</fullName>
    </submittedName>
</protein>
<sequence>MFLKFNVLFVIFFNILYKTVYSQEGEDGQSFYSSRTAGALSPLGVDFEKTRIDHDADTSRSGVNTDGIIGPIMQPIAKAFNYMAESRRTVEYASQVEEEEKGKSMFDPKSILAALGREESRPAKSQSFMEQLFEPLVAPVKKELGKLKVYR</sequence>